<name>A0A6B0U3U8_IXORI</name>
<evidence type="ECO:0000313" key="1">
    <source>
        <dbReference type="EMBL" id="MXU83394.1"/>
    </source>
</evidence>
<protein>
    <submittedName>
        <fullName evidence="1">Putative secreted protein</fullName>
    </submittedName>
</protein>
<proteinExistence type="predicted"/>
<organism evidence="1">
    <name type="scientific">Ixodes ricinus</name>
    <name type="common">Common tick</name>
    <name type="synonym">Acarus ricinus</name>
    <dbReference type="NCBI Taxonomy" id="34613"/>
    <lineage>
        <taxon>Eukaryota</taxon>
        <taxon>Metazoa</taxon>
        <taxon>Ecdysozoa</taxon>
        <taxon>Arthropoda</taxon>
        <taxon>Chelicerata</taxon>
        <taxon>Arachnida</taxon>
        <taxon>Acari</taxon>
        <taxon>Parasitiformes</taxon>
        <taxon>Ixodida</taxon>
        <taxon>Ixodoidea</taxon>
        <taxon>Ixodidae</taxon>
        <taxon>Ixodinae</taxon>
        <taxon>Ixodes</taxon>
    </lineage>
</organism>
<accession>A0A6B0U3U8</accession>
<reference evidence="1" key="1">
    <citation type="submission" date="2019-12" db="EMBL/GenBank/DDBJ databases">
        <title>An insight into the sialome of adult female Ixodes ricinus ticks feeding for 6 days.</title>
        <authorList>
            <person name="Perner J."/>
            <person name="Ribeiro J.M.C."/>
        </authorList>
    </citation>
    <scope>NUCLEOTIDE SEQUENCE</scope>
    <source>
        <strain evidence="1">Semi-engorged</strain>
        <tissue evidence="1">Salivary glands</tissue>
    </source>
</reference>
<dbReference type="EMBL" id="GIFC01001311">
    <property type="protein sequence ID" value="MXU83394.1"/>
    <property type="molecule type" value="Transcribed_RNA"/>
</dbReference>
<dbReference type="AlphaFoldDB" id="A0A6B0U3U8"/>
<sequence>MLPKTLFIELRCFWLVFMLVLMLSSLRSTFLSCSPWCASSSAVAIPTCSVSYMTRTAESDLSRIRSSSCRRSASS</sequence>